<feature type="chain" id="PRO_5044888612" evidence="2">
    <location>
        <begin position="27"/>
        <end position="218"/>
    </location>
</feature>
<accession>A0ABD3RRX6</accession>
<evidence type="ECO:0000313" key="4">
    <source>
        <dbReference type="Proteomes" id="UP001530377"/>
    </source>
</evidence>
<protein>
    <submittedName>
        <fullName evidence="3">Uncharacterized protein</fullName>
    </submittedName>
</protein>
<comment type="caution">
    <text evidence="3">The sequence shown here is derived from an EMBL/GenBank/DDBJ whole genome shotgun (WGS) entry which is preliminary data.</text>
</comment>
<proteinExistence type="predicted"/>
<evidence type="ECO:0000256" key="2">
    <source>
        <dbReference type="SAM" id="SignalP"/>
    </source>
</evidence>
<dbReference type="AlphaFoldDB" id="A0ABD3RRX6"/>
<gene>
    <name evidence="3" type="ORF">ACHAXA_004885</name>
</gene>
<feature type="transmembrane region" description="Helical" evidence="1">
    <location>
        <begin position="108"/>
        <end position="132"/>
    </location>
</feature>
<organism evidence="3 4">
    <name type="scientific">Cyclostephanos tholiformis</name>
    <dbReference type="NCBI Taxonomy" id="382380"/>
    <lineage>
        <taxon>Eukaryota</taxon>
        <taxon>Sar</taxon>
        <taxon>Stramenopiles</taxon>
        <taxon>Ochrophyta</taxon>
        <taxon>Bacillariophyta</taxon>
        <taxon>Coscinodiscophyceae</taxon>
        <taxon>Thalassiosirophycidae</taxon>
        <taxon>Stephanodiscales</taxon>
        <taxon>Stephanodiscaceae</taxon>
        <taxon>Cyclostephanos</taxon>
    </lineage>
</organism>
<reference evidence="3 4" key="1">
    <citation type="submission" date="2024-10" db="EMBL/GenBank/DDBJ databases">
        <title>Updated reference genomes for cyclostephanoid diatoms.</title>
        <authorList>
            <person name="Roberts W.R."/>
            <person name="Alverson A.J."/>
        </authorList>
    </citation>
    <scope>NUCLEOTIDE SEQUENCE [LARGE SCALE GENOMIC DNA]</scope>
    <source>
        <strain evidence="3 4">AJA228-03</strain>
    </source>
</reference>
<keyword evidence="1" id="KW-0812">Transmembrane</keyword>
<keyword evidence="1" id="KW-1133">Transmembrane helix</keyword>
<keyword evidence="2" id="KW-0732">Signal</keyword>
<name>A0ABD3RRX6_9STRA</name>
<evidence type="ECO:0000313" key="3">
    <source>
        <dbReference type="EMBL" id="KAL3815705.1"/>
    </source>
</evidence>
<keyword evidence="4" id="KW-1185">Reference proteome</keyword>
<sequence>MFFGRRRRHRRHRTIGFMLVIIVAIASSPSTTTPSSSSSSSSSHSSMLFVEATKVAWRGNENILPEHEDAHNAPRSQRYWDEHGIKRPDYAKTDAEIAAERRGGGGGIGIGIGIARLGFALIAASIAVLAIVARADATGRWGDLSNHPLVAPIARFANRMVGALTTGGGGYSRNKSGSSSSHTYRATNVVNEEEAMRMARLARFDNTTRNMLDDMKED</sequence>
<feature type="signal peptide" evidence="2">
    <location>
        <begin position="1"/>
        <end position="26"/>
    </location>
</feature>
<dbReference type="Proteomes" id="UP001530377">
    <property type="component" value="Unassembled WGS sequence"/>
</dbReference>
<keyword evidence="1" id="KW-0472">Membrane</keyword>
<dbReference type="EMBL" id="JALLPB020000186">
    <property type="protein sequence ID" value="KAL3815705.1"/>
    <property type="molecule type" value="Genomic_DNA"/>
</dbReference>
<evidence type="ECO:0000256" key="1">
    <source>
        <dbReference type="SAM" id="Phobius"/>
    </source>
</evidence>